<comment type="caution">
    <text evidence="3">The sequence shown here is derived from an EMBL/GenBank/DDBJ whole genome shotgun (WGS) entry which is preliminary data.</text>
</comment>
<protein>
    <submittedName>
        <fullName evidence="3">Uncharacterized protein</fullName>
    </submittedName>
</protein>
<dbReference type="EMBL" id="CAMGYJ010000005">
    <property type="protein sequence ID" value="CAI0413852.1"/>
    <property type="molecule type" value="Genomic_DNA"/>
</dbReference>
<keyword evidence="4" id="KW-1185">Reference proteome</keyword>
<dbReference type="Proteomes" id="UP001154282">
    <property type="component" value="Unassembled WGS sequence"/>
</dbReference>
<keyword evidence="2" id="KW-1133">Transmembrane helix</keyword>
<gene>
    <name evidence="3" type="ORF">LITE_LOCUS16096</name>
</gene>
<evidence type="ECO:0000256" key="2">
    <source>
        <dbReference type="SAM" id="Phobius"/>
    </source>
</evidence>
<name>A0AAV0JWK8_9ROSI</name>
<keyword evidence="2" id="KW-0472">Membrane</keyword>
<keyword evidence="2" id="KW-0812">Transmembrane</keyword>
<dbReference type="AlphaFoldDB" id="A0AAV0JWK8"/>
<accession>A0AAV0JWK8</accession>
<reference evidence="3" key="1">
    <citation type="submission" date="2022-08" db="EMBL/GenBank/DDBJ databases">
        <authorList>
            <person name="Gutierrez-Valencia J."/>
        </authorList>
    </citation>
    <scope>NUCLEOTIDE SEQUENCE</scope>
</reference>
<evidence type="ECO:0000256" key="1">
    <source>
        <dbReference type="SAM" id="MobiDB-lite"/>
    </source>
</evidence>
<evidence type="ECO:0000313" key="3">
    <source>
        <dbReference type="EMBL" id="CAI0413852.1"/>
    </source>
</evidence>
<organism evidence="3 4">
    <name type="scientific">Linum tenue</name>
    <dbReference type="NCBI Taxonomy" id="586396"/>
    <lineage>
        <taxon>Eukaryota</taxon>
        <taxon>Viridiplantae</taxon>
        <taxon>Streptophyta</taxon>
        <taxon>Embryophyta</taxon>
        <taxon>Tracheophyta</taxon>
        <taxon>Spermatophyta</taxon>
        <taxon>Magnoliopsida</taxon>
        <taxon>eudicotyledons</taxon>
        <taxon>Gunneridae</taxon>
        <taxon>Pentapetalae</taxon>
        <taxon>rosids</taxon>
        <taxon>fabids</taxon>
        <taxon>Malpighiales</taxon>
        <taxon>Linaceae</taxon>
        <taxon>Linum</taxon>
    </lineage>
</organism>
<feature type="transmembrane region" description="Helical" evidence="2">
    <location>
        <begin position="14"/>
        <end position="36"/>
    </location>
</feature>
<sequence length="200" mass="22862">MQLRHGGGWSLTDWWWVVTDYRHGISLAFLLAWVAGRRMTVATKTKKSSGKKKIGWTRQSHHHSPILSSGLFDIITARYNEEAEKKLQAVNLQTTGFSFNFGFFNYWLLAVKQESPPPLQQHPLMPKLSDLRSYDNEELRWGNRFRVSSTAAGARWGKLAKVDLRVSLSAAMGETNDSARRRRRKQCYFEEGSGTRGSRG</sequence>
<feature type="region of interest" description="Disordered" evidence="1">
    <location>
        <begin position="174"/>
        <end position="200"/>
    </location>
</feature>
<evidence type="ECO:0000313" key="4">
    <source>
        <dbReference type="Proteomes" id="UP001154282"/>
    </source>
</evidence>
<proteinExistence type="predicted"/>